<protein>
    <recommendedName>
        <fullName evidence="2">Glycosyl transferase family 28 C-terminal domain-containing protein</fullName>
    </recommendedName>
</protein>
<dbReference type="AlphaFoldDB" id="A0A0M0BLN2"/>
<comment type="similarity">
    <text evidence="1">Belongs to the glycosyltransferase 28 family.</text>
</comment>
<evidence type="ECO:0000256" key="1">
    <source>
        <dbReference type="ARBA" id="ARBA00006962"/>
    </source>
</evidence>
<dbReference type="GO" id="GO:0016758">
    <property type="term" value="F:hexosyltransferase activity"/>
    <property type="evidence" value="ECO:0007669"/>
    <property type="project" value="InterPro"/>
</dbReference>
<dbReference type="EMBL" id="LFWZ01000070">
    <property type="protein sequence ID" value="KON29270.1"/>
    <property type="molecule type" value="Genomic_DNA"/>
</dbReference>
<dbReference type="Pfam" id="PF04101">
    <property type="entry name" value="Glyco_tran_28_C"/>
    <property type="match status" value="1"/>
</dbReference>
<accession>A0A0M0BLN2</accession>
<dbReference type="Proteomes" id="UP000037210">
    <property type="component" value="Unassembled WGS sequence"/>
</dbReference>
<feature type="domain" description="Glycosyl transferase family 28 C-terminal" evidence="2">
    <location>
        <begin position="172"/>
        <end position="275"/>
    </location>
</feature>
<reference evidence="3 4" key="1">
    <citation type="submission" date="2015-06" db="EMBL/GenBank/DDBJ databases">
        <title>New insights into the roles of widespread benthic archaea in carbon and nitrogen cycling.</title>
        <authorList>
            <person name="Lazar C.S."/>
            <person name="Baker B.J."/>
            <person name="Seitz K.W."/>
            <person name="Hyde A.S."/>
            <person name="Dick G.J."/>
            <person name="Hinrichs K.-U."/>
            <person name="Teske A.P."/>
        </authorList>
    </citation>
    <scope>NUCLEOTIDE SEQUENCE [LARGE SCALE GENOMIC DNA]</scope>
    <source>
        <strain evidence="3">DG-45</strain>
    </source>
</reference>
<sequence>MAKKGVMILAGGGGHTGYARILAEALSGRAELSFLVPDADPLSLVRLEPFGPVGTLTKPRHPTTPTWRFILRMAKALYQSSGRVPRGLDAVVSTGSNFCVPPALVAWAKGIPLVNLESRVKFIKPSRTASLLQRFAEVTALQWEEQRRILRGTVFGPLLPRRTVDPWNGGYILVAGGTYGHRALFDAVSASGLENVVLQTGNLDGREYSERHPEWKVISFTERFNELLAGADVVVSPPGGTPVEALVYGKHVVVVSYPEWARAADREETRMFAGKLNAPILTAMTPSALEAAVEEARRREVPVLRDGTGPLVEAILALSAPDKIN</sequence>
<dbReference type="SUPFAM" id="SSF53756">
    <property type="entry name" value="UDP-Glycosyltransferase/glycogen phosphorylase"/>
    <property type="match status" value="1"/>
</dbReference>
<dbReference type="PANTHER" id="PTHR21015">
    <property type="entry name" value="UDP-N-ACETYLGLUCOSAMINE--N-ACETYLMURAMYL-(PENTAPEPTIDE) PYROPHOSPHORYL-UNDECAPRENOL N-ACETYLGLUCOSAMINE TRANSFERASE 1"/>
    <property type="match status" value="1"/>
</dbReference>
<evidence type="ECO:0000313" key="3">
    <source>
        <dbReference type="EMBL" id="KON29270.1"/>
    </source>
</evidence>
<organism evidence="3 4">
    <name type="scientific">miscellaneous Crenarchaeota group-15 archaeon DG-45</name>
    <dbReference type="NCBI Taxonomy" id="1685127"/>
    <lineage>
        <taxon>Archaea</taxon>
        <taxon>Candidatus Bathyarchaeota</taxon>
        <taxon>MCG-15</taxon>
    </lineage>
</organism>
<dbReference type="Gene3D" id="3.40.50.2000">
    <property type="entry name" value="Glycogen Phosphorylase B"/>
    <property type="match status" value="2"/>
</dbReference>
<evidence type="ECO:0000259" key="2">
    <source>
        <dbReference type="Pfam" id="PF04101"/>
    </source>
</evidence>
<comment type="caution">
    <text evidence="3">The sequence shown here is derived from an EMBL/GenBank/DDBJ whole genome shotgun (WGS) entry which is preliminary data.</text>
</comment>
<gene>
    <name evidence="3" type="ORF">AC482_06975</name>
</gene>
<evidence type="ECO:0000313" key="4">
    <source>
        <dbReference type="Proteomes" id="UP000037210"/>
    </source>
</evidence>
<proteinExistence type="inferred from homology"/>
<dbReference type="PANTHER" id="PTHR21015:SF22">
    <property type="entry name" value="GLYCOSYLTRANSFERASE"/>
    <property type="match status" value="1"/>
</dbReference>
<dbReference type="InterPro" id="IPR007235">
    <property type="entry name" value="Glyco_trans_28_C"/>
</dbReference>
<name>A0A0M0BLN2_9ARCH</name>